<dbReference type="SUPFAM" id="SSF51905">
    <property type="entry name" value="FAD/NAD(P)-binding domain"/>
    <property type="match status" value="1"/>
</dbReference>
<reference evidence="4 5" key="1">
    <citation type="journal article" date="2015" name="Stand. Genomic Sci.">
        <title>Genomic Encyclopedia of Bacterial and Archaeal Type Strains, Phase III: the genomes of soil and plant-associated and newly described type strains.</title>
        <authorList>
            <person name="Whitman W.B."/>
            <person name="Woyke T."/>
            <person name="Klenk H.P."/>
            <person name="Zhou Y."/>
            <person name="Lilburn T.G."/>
            <person name="Beck B.J."/>
            <person name="De Vos P."/>
            <person name="Vandamme P."/>
            <person name="Eisen J.A."/>
            <person name="Garrity G."/>
            <person name="Hugenholtz P."/>
            <person name="Kyrpides N.C."/>
        </authorList>
    </citation>
    <scope>NUCLEOTIDE SEQUENCE [LARGE SCALE GENOMIC DNA]</scope>
    <source>
        <strain evidence="4 5">CGMCC 1.7270</strain>
    </source>
</reference>
<dbReference type="InterPro" id="IPR036188">
    <property type="entry name" value="FAD/NAD-bd_sf"/>
</dbReference>
<dbReference type="Proteomes" id="UP000319848">
    <property type="component" value="Unassembled WGS sequence"/>
</dbReference>
<sequence length="302" mass="33449">MEKYKHYDVIIIGGSYSGLAAGMALGRALKTVLIIDSNKPCNRQTPHSHNFLTQDGKKPSEISNIAKTQVLKYGSVSFHSGIVEKGTKLHKSFKIELESKEIFTSDKLIFASGIKDILPNIDGFSECWGISVLHCPYCHGYEVKNQQTGILGNGEYAFEFGKLISNWTNDLTIFTNGASTLTPEQTSKLQNRNIKIVETEIESIEHEKGYVENIVFKNGEKAMVKAIYTRTPFEQNSKIPSELGCEITDEGYLKTDATMKTSVDGVYACGDLISKIRTVANAVSTGTTAGMMVNKEMIFERF</sequence>
<evidence type="ECO:0000259" key="3">
    <source>
        <dbReference type="Pfam" id="PF07992"/>
    </source>
</evidence>
<comment type="caution">
    <text evidence="4">The sequence shown here is derived from an EMBL/GenBank/DDBJ whole genome shotgun (WGS) entry which is preliminary data.</text>
</comment>
<dbReference type="PRINTS" id="PR00469">
    <property type="entry name" value="PNDRDTASEII"/>
</dbReference>
<keyword evidence="1" id="KW-0285">Flavoprotein</keyword>
<evidence type="ECO:0000313" key="4">
    <source>
        <dbReference type="EMBL" id="TWI15324.1"/>
    </source>
</evidence>
<dbReference type="InterPro" id="IPR023753">
    <property type="entry name" value="FAD/NAD-binding_dom"/>
</dbReference>
<keyword evidence="5" id="KW-1185">Reference proteome</keyword>
<feature type="domain" description="FAD/NAD(P)-binding" evidence="3">
    <location>
        <begin position="7"/>
        <end position="286"/>
    </location>
</feature>
<organism evidence="4 5">
    <name type="scientific">Flavobacterium cauense R2A-7</name>
    <dbReference type="NCBI Taxonomy" id="1341154"/>
    <lineage>
        <taxon>Bacteria</taxon>
        <taxon>Pseudomonadati</taxon>
        <taxon>Bacteroidota</taxon>
        <taxon>Flavobacteriia</taxon>
        <taxon>Flavobacteriales</taxon>
        <taxon>Flavobacteriaceae</taxon>
        <taxon>Flavobacterium</taxon>
    </lineage>
</organism>
<name>V6RYA7_9FLAO</name>
<dbReference type="InterPro" id="IPR050097">
    <property type="entry name" value="Ferredoxin-NADP_redctase_2"/>
</dbReference>
<proteinExistence type="predicted"/>
<dbReference type="OrthoDB" id="9806179at2"/>
<evidence type="ECO:0000256" key="2">
    <source>
        <dbReference type="ARBA" id="ARBA00023002"/>
    </source>
</evidence>
<evidence type="ECO:0000313" key="5">
    <source>
        <dbReference type="Proteomes" id="UP000319848"/>
    </source>
</evidence>
<protein>
    <submittedName>
        <fullName evidence="4">Thioredoxin reductase</fullName>
    </submittedName>
</protein>
<evidence type="ECO:0000256" key="1">
    <source>
        <dbReference type="ARBA" id="ARBA00022630"/>
    </source>
</evidence>
<accession>V6RYA7</accession>
<dbReference type="STRING" id="1341154.FCR2A7T_24250"/>
<dbReference type="GO" id="GO:0016491">
    <property type="term" value="F:oxidoreductase activity"/>
    <property type="evidence" value="ECO:0007669"/>
    <property type="project" value="UniProtKB-KW"/>
</dbReference>
<dbReference type="Gene3D" id="3.50.50.60">
    <property type="entry name" value="FAD/NAD(P)-binding domain"/>
    <property type="match status" value="2"/>
</dbReference>
<dbReference type="PRINTS" id="PR00368">
    <property type="entry name" value="FADPNR"/>
</dbReference>
<keyword evidence="2" id="KW-0560">Oxidoreductase</keyword>
<dbReference type="Pfam" id="PF07992">
    <property type="entry name" value="Pyr_redox_2"/>
    <property type="match status" value="1"/>
</dbReference>
<dbReference type="EMBL" id="VLKQ01000001">
    <property type="protein sequence ID" value="TWI15324.1"/>
    <property type="molecule type" value="Genomic_DNA"/>
</dbReference>
<dbReference type="AlphaFoldDB" id="V6RYA7"/>
<gene>
    <name evidence="4" type="ORF">IP98_00316</name>
</gene>
<dbReference type="PANTHER" id="PTHR48105">
    <property type="entry name" value="THIOREDOXIN REDUCTASE 1-RELATED-RELATED"/>
    <property type="match status" value="1"/>
</dbReference>